<comment type="caution">
    <text evidence="5">The sequence shown here is derived from an EMBL/GenBank/DDBJ whole genome shotgun (WGS) entry which is preliminary data.</text>
</comment>
<name>A0A417XYF0_9ACTN</name>
<reference evidence="5 6" key="1">
    <citation type="submission" date="2018-09" db="EMBL/GenBank/DDBJ databases">
        <title>Genome sequencing of Nocardioides immobilis CCTCC AB 2017083 for comparison to Nocardioides silvaticus.</title>
        <authorList>
            <person name="Li C."/>
            <person name="Wang G."/>
        </authorList>
    </citation>
    <scope>NUCLEOTIDE SEQUENCE [LARGE SCALE GENOMIC DNA]</scope>
    <source>
        <strain evidence="5 6">CCTCC AB 2017083</strain>
    </source>
</reference>
<dbReference type="SUPFAM" id="SSF52540">
    <property type="entry name" value="P-loop containing nucleoside triphosphate hydrolases"/>
    <property type="match status" value="1"/>
</dbReference>
<dbReference type="GO" id="GO:0016887">
    <property type="term" value="F:ATP hydrolysis activity"/>
    <property type="evidence" value="ECO:0007669"/>
    <property type="project" value="InterPro"/>
</dbReference>
<evidence type="ECO:0000256" key="3">
    <source>
        <dbReference type="ARBA" id="ARBA00013368"/>
    </source>
</evidence>
<gene>
    <name evidence="5" type="ORF">D0Z08_19400</name>
</gene>
<accession>A0A417XYF0</accession>
<dbReference type="PANTHER" id="PTHR32114:SF2">
    <property type="entry name" value="ABC TRANSPORTER ABCH.3"/>
    <property type="match status" value="1"/>
</dbReference>
<comment type="similarity">
    <text evidence="1">Belongs to the SMC family. SbcC subfamily.</text>
</comment>
<dbReference type="OrthoDB" id="9815944at2"/>
<protein>
    <recommendedName>
        <fullName evidence="3">Nuclease SbcCD subunit C</fullName>
    </recommendedName>
</protein>
<sequence length="811" mass="88973">MLKLESLRLRDFRSISGEWEVPLDANVVLIHGANGAGKTSLLSALELAATGGISYLDRLSDDGYRRHLHHRGTKSGQITLRTSGLRERNVGSASLTEAGADCEPLLDGPLAETFVERCFLPQATLSRLFEVYAPKDARDADTPLIRFVKEVLGLDALDALIDGLHPAGDIRRIRNLSRGWQGAEDRRDALERTLRNALQVQSTAQSRADALTADLVARVGLEEPSDDSQIQTAVGDVLEARDGYDETGARLRQAALRLDAVELTLVQEQLITVDPNEPEDDSGLAAAEARFRDWSESRSRPLRQWFTSRASQGASEESDPDPQTMLRALRREIEDVEASLDEAERKRTGNAQIDERAAVVRGAVADIDREIADLADERDIASSGSAAAALASTLVGVLEHIDGESCPVCDQHFRGAGPLREHVIAKVGALNSDAARLVAMENRRSQLDSRRNALVRELEDLGIRRQQIGDVRALTSEVQARTAQLRNLRALEPIGDAGRLLTTEIARIRDVRAMAARSRKLLDRCLADLSDIAQILGVTPPRGLLAQQVAALRASAQADLEEVTSQQHRVSEVLRLQEALDATKHQLLDAAHSVAAVEADLARLDPHVAEARRRKEVASRLRRSAEELRTATTTRVFDERLNGSWARIFGALVPSEPFVPQFKPIPAGSRQVTVDIETLHRDGLEGAAPAAMLSQGNLNTAALSLFVALHFAVAAQLPWLVFDDPVQSMDDLHVSNFAAMVKQLTRRHDRQIVVAVHERDLFEYLALELTPASPGEEVIKIVLDRTYGRTVLTHDRLQYREDTALTPSPAA</sequence>
<evidence type="ECO:0000256" key="1">
    <source>
        <dbReference type="ARBA" id="ARBA00006930"/>
    </source>
</evidence>
<dbReference type="RefSeq" id="WP_118926911.1">
    <property type="nucleotide sequence ID" value="NZ_QXGH01000024.1"/>
</dbReference>
<feature type="domain" description="Rad50/SbcC-type AAA" evidence="4">
    <location>
        <begin position="6"/>
        <end position="81"/>
    </location>
</feature>
<dbReference type="GO" id="GO:0006302">
    <property type="term" value="P:double-strand break repair"/>
    <property type="evidence" value="ECO:0007669"/>
    <property type="project" value="InterPro"/>
</dbReference>
<dbReference type="PANTHER" id="PTHR32114">
    <property type="entry name" value="ABC TRANSPORTER ABCH.3"/>
    <property type="match status" value="1"/>
</dbReference>
<organism evidence="5 6">
    <name type="scientific">Nocardioides immobilis</name>
    <dbReference type="NCBI Taxonomy" id="2049295"/>
    <lineage>
        <taxon>Bacteria</taxon>
        <taxon>Bacillati</taxon>
        <taxon>Actinomycetota</taxon>
        <taxon>Actinomycetes</taxon>
        <taxon>Propionibacteriales</taxon>
        <taxon>Nocardioidaceae</taxon>
        <taxon>Nocardioides</taxon>
    </lineage>
</organism>
<evidence type="ECO:0000256" key="2">
    <source>
        <dbReference type="ARBA" id="ARBA00011322"/>
    </source>
</evidence>
<dbReference type="InterPro" id="IPR038729">
    <property type="entry name" value="Rad50/SbcC_AAA"/>
</dbReference>
<keyword evidence="6" id="KW-1185">Reference proteome</keyword>
<dbReference type="Gene3D" id="3.40.50.300">
    <property type="entry name" value="P-loop containing nucleotide triphosphate hydrolases"/>
    <property type="match status" value="2"/>
</dbReference>
<comment type="subunit">
    <text evidence="2">Heterodimer of SbcC and SbcD.</text>
</comment>
<evidence type="ECO:0000313" key="5">
    <source>
        <dbReference type="EMBL" id="RHW25396.1"/>
    </source>
</evidence>
<dbReference type="AlphaFoldDB" id="A0A417XYF0"/>
<dbReference type="EMBL" id="QXGH01000024">
    <property type="protein sequence ID" value="RHW25396.1"/>
    <property type="molecule type" value="Genomic_DNA"/>
</dbReference>
<dbReference type="Proteomes" id="UP000283644">
    <property type="component" value="Unassembled WGS sequence"/>
</dbReference>
<dbReference type="InterPro" id="IPR027417">
    <property type="entry name" value="P-loop_NTPase"/>
</dbReference>
<evidence type="ECO:0000313" key="6">
    <source>
        <dbReference type="Proteomes" id="UP000283644"/>
    </source>
</evidence>
<evidence type="ECO:0000259" key="4">
    <source>
        <dbReference type="Pfam" id="PF13476"/>
    </source>
</evidence>
<proteinExistence type="inferred from homology"/>
<dbReference type="Pfam" id="PF13476">
    <property type="entry name" value="AAA_23"/>
    <property type="match status" value="1"/>
</dbReference>